<accession>W0BFW9</accession>
<feature type="domain" description="Methyltransferase type 11" evidence="1">
    <location>
        <begin position="41"/>
        <end position="128"/>
    </location>
</feature>
<dbReference type="KEGG" id="lok:Loa_01982"/>
<evidence type="ECO:0000313" key="2">
    <source>
        <dbReference type="EMBL" id="AHE67527.1"/>
    </source>
</evidence>
<dbReference type="Gene3D" id="3.40.50.150">
    <property type="entry name" value="Vaccinia Virus protein VP39"/>
    <property type="match status" value="1"/>
</dbReference>
<dbReference type="HOGENOM" id="CLU_049344_5_1_6"/>
<dbReference type="InterPro" id="IPR029063">
    <property type="entry name" value="SAM-dependent_MTases_sf"/>
</dbReference>
<dbReference type="AlphaFoldDB" id="W0BFW9"/>
<proteinExistence type="predicted"/>
<name>W0BFW9_9GAMM</name>
<dbReference type="SUPFAM" id="SSF53335">
    <property type="entry name" value="S-adenosyl-L-methionine-dependent methyltransferases"/>
    <property type="match status" value="1"/>
</dbReference>
<dbReference type="EMBL" id="CP004006">
    <property type="protein sequence ID" value="AHE67527.1"/>
    <property type="molecule type" value="Genomic_DNA"/>
</dbReference>
<dbReference type="InterPro" id="IPR013216">
    <property type="entry name" value="Methyltransf_11"/>
</dbReference>
<gene>
    <name evidence="2" type="ORF">Loa_01982</name>
</gene>
<dbReference type="Proteomes" id="UP000018838">
    <property type="component" value="Chromosome"/>
</dbReference>
<sequence length="179" mass="20850">MEYIKHFNRQTENYLSYRPDYPESFFDFLATLARANAYVWDCGTGNGQAAFSLSKRFDLIVATDINFSPLTIAPRCDNLNYICCASEKTPLLESSIDLITVAQALHWFNFDNFYAEVRRVAKPSAVFAAWCYSLGRMNEKIDAIIGKLYLDILGERYWPKERRYIDEHYQSIPFLFNES</sequence>
<dbReference type="GO" id="GO:0008757">
    <property type="term" value="F:S-adenosylmethionine-dependent methyltransferase activity"/>
    <property type="evidence" value="ECO:0007669"/>
    <property type="project" value="InterPro"/>
</dbReference>
<keyword evidence="2" id="KW-0808">Transferase</keyword>
<dbReference type="PANTHER" id="PTHR45180">
    <property type="entry name" value="OS01G0307686 PROTEIN"/>
    <property type="match status" value="1"/>
</dbReference>
<reference evidence="2 3" key="1">
    <citation type="journal article" date="2013" name="Int. J. Med. Microbiol.">
        <title>Legionella oakridgensis ATCC 33761 genome sequence and phenotypic characterization reveals its replication capacity in amoebae.</title>
        <authorList>
            <person name="Brzuszkiewicz E."/>
            <person name="Schulz T."/>
            <person name="Rydzewski K."/>
            <person name="Daniel R."/>
            <person name="Gillmaier N."/>
            <person name="Dittmann C."/>
            <person name="Holland G."/>
            <person name="Schunder E."/>
            <person name="Lautner M."/>
            <person name="Eisenreich W."/>
            <person name="Luck C."/>
            <person name="Heuner K."/>
        </authorList>
    </citation>
    <scope>NUCLEOTIDE SEQUENCE [LARGE SCALE GENOMIC DNA]</scope>
    <source>
        <strain>OR-10</strain>
        <strain evidence="3">ATCC 33761</strain>
    </source>
</reference>
<dbReference type="GO" id="GO:0032259">
    <property type="term" value="P:methylation"/>
    <property type="evidence" value="ECO:0007669"/>
    <property type="project" value="UniProtKB-KW"/>
</dbReference>
<keyword evidence="2" id="KW-0830">Ubiquinone</keyword>
<evidence type="ECO:0000313" key="3">
    <source>
        <dbReference type="Proteomes" id="UP000018838"/>
    </source>
</evidence>
<dbReference type="CDD" id="cd02440">
    <property type="entry name" value="AdoMet_MTases"/>
    <property type="match status" value="1"/>
</dbReference>
<dbReference type="PATRIC" id="fig|1268635.3.peg.2020"/>
<keyword evidence="3" id="KW-1185">Reference proteome</keyword>
<dbReference type="PANTHER" id="PTHR45180:SF1">
    <property type="entry name" value="OS01G0307686 PROTEIN"/>
    <property type="match status" value="1"/>
</dbReference>
<dbReference type="STRING" id="1268635.Loa_01982"/>
<keyword evidence="2" id="KW-0489">Methyltransferase</keyword>
<dbReference type="RefSeq" id="WP_052335926.1">
    <property type="nucleotide sequence ID" value="NZ_CP004006.1"/>
</dbReference>
<dbReference type="eggNOG" id="COG2226">
    <property type="taxonomic scope" value="Bacteria"/>
</dbReference>
<organism evidence="2 3">
    <name type="scientific">Legionella oakridgensis ATCC 33761 = DSM 21215</name>
    <dbReference type="NCBI Taxonomy" id="1268635"/>
    <lineage>
        <taxon>Bacteria</taxon>
        <taxon>Pseudomonadati</taxon>
        <taxon>Pseudomonadota</taxon>
        <taxon>Gammaproteobacteria</taxon>
        <taxon>Legionellales</taxon>
        <taxon>Legionellaceae</taxon>
        <taxon>Legionella</taxon>
    </lineage>
</organism>
<dbReference type="Pfam" id="PF08241">
    <property type="entry name" value="Methyltransf_11"/>
    <property type="match status" value="1"/>
</dbReference>
<evidence type="ECO:0000259" key="1">
    <source>
        <dbReference type="Pfam" id="PF08241"/>
    </source>
</evidence>
<protein>
    <submittedName>
        <fullName evidence="2">Methylase involved in ubiquinone/menaquinone biosynthesis</fullName>
    </submittedName>
</protein>